<name>A0A1G8DSB7_9FLAO</name>
<organism evidence="2 3">
    <name type="scientific">Winogradskyella thalassocola</name>
    <dbReference type="NCBI Taxonomy" id="262004"/>
    <lineage>
        <taxon>Bacteria</taxon>
        <taxon>Pseudomonadati</taxon>
        <taxon>Bacteroidota</taxon>
        <taxon>Flavobacteriia</taxon>
        <taxon>Flavobacteriales</taxon>
        <taxon>Flavobacteriaceae</taxon>
        <taxon>Winogradskyella</taxon>
    </lineage>
</organism>
<feature type="chain" id="PRO_5011660990" description="Lipoprotein" evidence="1">
    <location>
        <begin position="25"/>
        <end position="272"/>
    </location>
</feature>
<proteinExistence type="predicted"/>
<dbReference type="OrthoDB" id="1444370at2"/>
<dbReference type="PROSITE" id="PS51257">
    <property type="entry name" value="PROKAR_LIPOPROTEIN"/>
    <property type="match status" value="1"/>
</dbReference>
<keyword evidence="3" id="KW-1185">Reference proteome</keyword>
<dbReference type="EMBL" id="FNCZ01000003">
    <property type="protein sequence ID" value="SDH60380.1"/>
    <property type="molecule type" value="Genomic_DNA"/>
</dbReference>
<accession>A0A1G8DSB7</accession>
<dbReference type="Proteomes" id="UP000199492">
    <property type="component" value="Unassembled WGS sequence"/>
</dbReference>
<dbReference type="AlphaFoldDB" id="A0A1G8DSB7"/>
<evidence type="ECO:0000313" key="3">
    <source>
        <dbReference type="Proteomes" id="UP000199492"/>
    </source>
</evidence>
<evidence type="ECO:0000256" key="1">
    <source>
        <dbReference type="SAM" id="SignalP"/>
    </source>
</evidence>
<dbReference type="RefSeq" id="WP_092467707.1">
    <property type="nucleotide sequence ID" value="NZ_FNCZ01000003.1"/>
</dbReference>
<gene>
    <name evidence="2" type="ORF">SAMN04489796_103291</name>
</gene>
<dbReference type="STRING" id="262004.SAMN04489796_103291"/>
<evidence type="ECO:0000313" key="2">
    <source>
        <dbReference type="EMBL" id="SDH60380.1"/>
    </source>
</evidence>
<keyword evidence="1" id="KW-0732">Signal</keyword>
<evidence type="ECO:0008006" key="4">
    <source>
        <dbReference type="Google" id="ProtNLM"/>
    </source>
</evidence>
<reference evidence="3" key="1">
    <citation type="submission" date="2016-10" db="EMBL/GenBank/DDBJ databases">
        <authorList>
            <person name="Varghese N."/>
            <person name="Submissions S."/>
        </authorList>
    </citation>
    <scope>NUCLEOTIDE SEQUENCE [LARGE SCALE GENOMIC DNA]</scope>
    <source>
        <strain evidence="3">DSM 15363</strain>
    </source>
</reference>
<sequence>MKIIKSILMISLCFLLTLQSCKEAGSNLSEPVLNLKGLAILEGSSSSIQYSPKGNFIHVKLPDSGLWQYLVLKESNQFIGFKLFFSDEDEKRSLLYDNLSFGEYQIEYISELRDTIIEKLEFNKSIELEFPQKLNEFYNQIGLEELKNSSFRRNDTLQLLYQSYGCFGGSETLVEFLFKDTNEISLRKKDGLGSSLEKNTDWVYIENLRIKESLNQFISKSKNLVHSELDLCSSDMIYTFRKKHTNSIAVINDKSCELIEDIEHILYPKQSY</sequence>
<protein>
    <recommendedName>
        <fullName evidence="4">Lipoprotein</fullName>
    </recommendedName>
</protein>
<feature type="signal peptide" evidence="1">
    <location>
        <begin position="1"/>
        <end position="24"/>
    </location>
</feature>